<protein>
    <recommendedName>
        <fullName evidence="2">Mitochondrial splicing suppressor 51-like C-terminal domain-containing protein</fullName>
    </recommendedName>
</protein>
<dbReference type="InterPro" id="IPR046824">
    <property type="entry name" value="Mss51-like_C"/>
</dbReference>
<feature type="domain" description="Mitochondrial splicing suppressor 51-like C-terminal" evidence="2">
    <location>
        <begin position="150"/>
        <end position="308"/>
    </location>
</feature>
<dbReference type="EMBL" id="OU594943">
    <property type="protein sequence ID" value="CAG9284009.1"/>
    <property type="molecule type" value="Genomic_DNA"/>
</dbReference>
<evidence type="ECO:0000259" key="2">
    <source>
        <dbReference type="Pfam" id="PF20179"/>
    </source>
</evidence>
<evidence type="ECO:0000313" key="3">
    <source>
        <dbReference type="EMBL" id="CAG9284009.1"/>
    </source>
</evidence>
<reference evidence="3" key="1">
    <citation type="submission" date="2022-02" db="EMBL/GenBank/DDBJ databases">
        <authorList>
            <person name="Giguere J D."/>
        </authorList>
    </citation>
    <scope>NUCLEOTIDE SEQUENCE</scope>
    <source>
        <strain evidence="3">CCAP 1055/1</strain>
    </source>
</reference>
<dbReference type="Pfam" id="PF20179">
    <property type="entry name" value="MSS51_C"/>
    <property type="match status" value="1"/>
</dbReference>
<organism evidence="3">
    <name type="scientific">Phaeodactylum tricornutum</name>
    <name type="common">Diatom</name>
    <dbReference type="NCBI Taxonomy" id="2850"/>
    <lineage>
        <taxon>Eukaryota</taxon>
        <taxon>Sar</taxon>
        <taxon>Stramenopiles</taxon>
        <taxon>Ochrophyta</taxon>
        <taxon>Bacillariophyta</taxon>
        <taxon>Bacillariophyceae</taxon>
        <taxon>Bacillariophycidae</taxon>
        <taxon>Naviculales</taxon>
        <taxon>Phaeodactylaceae</taxon>
        <taxon>Phaeodactylum</taxon>
    </lineage>
</organism>
<sequence>MDDLPEQQTRTMHLIREHPDFQLHLGFDACCTCGKAFSSAAFAMTCPGCHRVKYCSESCRQKDSEAISLTNLADVGQEEEMDSAMGHSSVMCALLRCCQDDEVVKDNESPTDMDRKRVQAARDRIQSELESYPATLANVISEGPCYQSVLRLKASTTKTLIVHVVGASDDAELWDLSKDGGSDNVFVAYTEALSDLATSRGLDVIKLVFVGPDCPDTNVDVRKSFQSFENPKAIFGELQIQTLKGLYNEDRLDQHGLQKPDIVIFFNPGFTVPEYSWNEALASIEKGTPFLSTTNTELEGVADCQYLMEQDKIETIPPGLAHIFDLCSEGNEETDDEGSPGTGTAFFSVNPFSGSRIRQSGTLANDIFVKNRWILGGILNSFDLSKGNSDTSSKRRRAASDSKFNNPALI</sequence>
<dbReference type="PANTHER" id="PTHR28069:SF2">
    <property type="entry name" value="GH20023P"/>
    <property type="match status" value="1"/>
</dbReference>
<dbReference type="SUPFAM" id="SSF144232">
    <property type="entry name" value="HIT/MYND zinc finger-like"/>
    <property type="match status" value="1"/>
</dbReference>
<feature type="region of interest" description="Disordered" evidence="1">
    <location>
        <begin position="386"/>
        <end position="410"/>
    </location>
</feature>
<evidence type="ECO:0000256" key="1">
    <source>
        <dbReference type="SAM" id="MobiDB-lite"/>
    </source>
</evidence>
<name>A0A8J9X2S9_PHATR</name>
<dbReference type="PANTHER" id="PTHR28069">
    <property type="entry name" value="GH20023P"/>
    <property type="match status" value="1"/>
</dbReference>
<proteinExistence type="predicted"/>
<gene>
    <name evidence="3" type="ORF">PTTT1_LOCUS24601</name>
</gene>
<dbReference type="Proteomes" id="UP000836788">
    <property type="component" value="Chromosome 2"/>
</dbReference>
<dbReference type="AlphaFoldDB" id="A0A8J9X2S9"/>
<accession>A0A8J9X2S9</accession>